<dbReference type="OrthoDB" id="9783791at2"/>
<dbReference type="GO" id="GO:0016740">
    <property type="term" value="F:transferase activity"/>
    <property type="evidence" value="ECO:0007669"/>
    <property type="project" value="UniProtKB-KW"/>
</dbReference>
<keyword evidence="3" id="KW-1185">Reference proteome</keyword>
<dbReference type="EMBL" id="FNWO01000003">
    <property type="protein sequence ID" value="SEH30220.1"/>
    <property type="molecule type" value="Genomic_DNA"/>
</dbReference>
<evidence type="ECO:0000313" key="3">
    <source>
        <dbReference type="Proteomes" id="UP000182983"/>
    </source>
</evidence>
<accession>A0A1H6H801</accession>
<dbReference type="Gene3D" id="3.90.550.10">
    <property type="entry name" value="Spore Coat Polysaccharide Biosynthesis Protein SpsA, Chain A"/>
    <property type="match status" value="1"/>
</dbReference>
<dbReference type="AlphaFoldDB" id="A0A1H6H801"/>
<gene>
    <name evidence="2" type="ORF">SAMN04244559_00880</name>
</gene>
<proteinExistence type="predicted"/>
<dbReference type="Proteomes" id="UP000182983">
    <property type="component" value="Unassembled WGS sequence"/>
</dbReference>
<dbReference type="RefSeq" id="WP_074765946.1">
    <property type="nucleotide sequence ID" value="NZ_FNWO01000003.1"/>
</dbReference>
<sequence>MTVAEAQLAVVVGTYNRLDQLRALLDSIERQSHTPYEVHVSDAGSTDGTVEWLREMADRDARIRPYFEQERRGQAAALNAVFATLSTPWVCWLSDDNIVVEGGLDIAVAALAADASLGMVGLKVRDLRGPFTAAPYIGGITGTGILNINQGMLPTRLLQDLGGFSTEFRDYGIDADLTTRVLLAGRGVAMTRQVCIHHNRNWPEQGSPGGERMAALNHRYKALYMRTYGPLLGRDTVWLLRRAAWKCLRMVMAGRLSLDNPRPVLGRLVRDWHNMITGRFIDLRAELANGDRPLHLVQRCPTRWCGAANTPPLSP</sequence>
<reference evidence="3" key="1">
    <citation type="submission" date="2016-10" db="EMBL/GenBank/DDBJ databases">
        <authorList>
            <person name="Varghese N."/>
            <person name="Submissions S."/>
        </authorList>
    </citation>
    <scope>NUCLEOTIDE SEQUENCE [LARGE SCALE GENOMIC DNA]</scope>
    <source>
        <strain evidence="3">DSM 13234</strain>
    </source>
</reference>
<dbReference type="Pfam" id="PF00535">
    <property type="entry name" value="Glycos_transf_2"/>
    <property type="match status" value="1"/>
</dbReference>
<dbReference type="SUPFAM" id="SSF53448">
    <property type="entry name" value="Nucleotide-diphospho-sugar transferases"/>
    <property type="match status" value="1"/>
</dbReference>
<organism evidence="2 3">
    <name type="scientific">Magnetospirillum fulvum</name>
    <name type="common">Rhodospirillum fulvum</name>
    <dbReference type="NCBI Taxonomy" id="1082"/>
    <lineage>
        <taxon>Bacteria</taxon>
        <taxon>Pseudomonadati</taxon>
        <taxon>Pseudomonadota</taxon>
        <taxon>Alphaproteobacteria</taxon>
        <taxon>Rhodospirillales</taxon>
        <taxon>Rhodospirillaceae</taxon>
        <taxon>Magnetospirillum</taxon>
    </lineage>
</organism>
<dbReference type="InterPro" id="IPR001173">
    <property type="entry name" value="Glyco_trans_2-like"/>
</dbReference>
<evidence type="ECO:0000313" key="2">
    <source>
        <dbReference type="EMBL" id="SEH30220.1"/>
    </source>
</evidence>
<protein>
    <submittedName>
        <fullName evidence="2">Glycosyltransferase, GT2 family</fullName>
    </submittedName>
</protein>
<evidence type="ECO:0000259" key="1">
    <source>
        <dbReference type="Pfam" id="PF00535"/>
    </source>
</evidence>
<keyword evidence="2" id="KW-0808">Transferase</keyword>
<dbReference type="InterPro" id="IPR050834">
    <property type="entry name" value="Glycosyltransf_2"/>
</dbReference>
<dbReference type="PANTHER" id="PTHR43685:SF2">
    <property type="entry name" value="GLYCOSYLTRANSFERASE 2-LIKE DOMAIN-CONTAINING PROTEIN"/>
    <property type="match status" value="1"/>
</dbReference>
<dbReference type="PANTHER" id="PTHR43685">
    <property type="entry name" value="GLYCOSYLTRANSFERASE"/>
    <property type="match status" value="1"/>
</dbReference>
<feature type="domain" description="Glycosyltransferase 2-like" evidence="1">
    <location>
        <begin position="10"/>
        <end position="114"/>
    </location>
</feature>
<name>A0A1H6H801_MAGFU</name>
<dbReference type="InterPro" id="IPR029044">
    <property type="entry name" value="Nucleotide-diphossugar_trans"/>
</dbReference>